<protein>
    <submittedName>
        <fullName evidence="2">Uncharacterized protein</fullName>
    </submittedName>
</protein>
<reference evidence="2 3" key="1">
    <citation type="submission" date="2018-02" db="EMBL/GenBank/DDBJ databases">
        <title>8 Nocardia nova and 1 Nocardia cyriacigeorgica strain used for evolution to TMP-SMX.</title>
        <authorList>
            <person name="Mehta H."/>
            <person name="Weng J."/>
            <person name="Shamoo Y."/>
        </authorList>
    </citation>
    <scope>NUCLEOTIDE SEQUENCE [LARGE SCALE GENOMIC DNA]</scope>
    <source>
        <strain evidence="2 3">ATCC 33727</strain>
    </source>
</reference>
<comment type="caution">
    <text evidence="2">The sequence shown here is derived from an EMBL/GenBank/DDBJ whole genome shotgun (WGS) entry which is preliminary data.</text>
</comment>
<feature type="region of interest" description="Disordered" evidence="1">
    <location>
        <begin position="50"/>
        <end position="72"/>
    </location>
</feature>
<dbReference type="Proteomes" id="UP000241647">
    <property type="component" value="Unassembled WGS sequence"/>
</dbReference>
<name>A0A2T2Z6K9_9NOCA</name>
<accession>A0A2T2Z6K9</accession>
<organism evidence="2 3">
    <name type="scientific">Nocardia nova</name>
    <dbReference type="NCBI Taxonomy" id="37330"/>
    <lineage>
        <taxon>Bacteria</taxon>
        <taxon>Bacillati</taxon>
        <taxon>Actinomycetota</taxon>
        <taxon>Actinomycetes</taxon>
        <taxon>Mycobacteriales</taxon>
        <taxon>Nocardiaceae</taxon>
        <taxon>Nocardia</taxon>
    </lineage>
</organism>
<evidence type="ECO:0000313" key="2">
    <source>
        <dbReference type="EMBL" id="PSR63395.1"/>
    </source>
</evidence>
<dbReference type="EMBL" id="PYHS01000005">
    <property type="protein sequence ID" value="PSR63395.1"/>
    <property type="molecule type" value="Genomic_DNA"/>
</dbReference>
<sequence>MDDAAAAFTTTSTEQDLIRMKKLGTLTLIGAASAAVLCGGAGVAAADATSATPVVAPGEPDPTGTGSSSGITDLVKALSSGSAQAATPAK</sequence>
<evidence type="ECO:0000256" key="1">
    <source>
        <dbReference type="SAM" id="MobiDB-lite"/>
    </source>
</evidence>
<evidence type="ECO:0000313" key="3">
    <source>
        <dbReference type="Proteomes" id="UP000241647"/>
    </source>
</evidence>
<gene>
    <name evidence="2" type="ORF">C8259_12010</name>
</gene>
<dbReference type="AlphaFoldDB" id="A0A2T2Z6K9"/>
<proteinExistence type="predicted"/>